<keyword evidence="1" id="KW-0051">Antiviral defense</keyword>
<evidence type="ECO:0000256" key="1">
    <source>
        <dbReference type="ARBA" id="ARBA00023118"/>
    </source>
</evidence>
<proteinExistence type="predicted"/>
<dbReference type="RefSeq" id="WP_092941535.1">
    <property type="nucleotide sequence ID" value="NZ_FONX01000019.1"/>
</dbReference>
<evidence type="ECO:0008006" key="4">
    <source>
        <dbReference type="Google" id="ProtNLM"/>
    </source>
</evidence>
<dbReference type="Pfam" id="PF18144">
    <property type="entry name" value="SMODS"/>
    <property type="match status" value="1"/>
</dbReference>
<dbReference type="AlphaFoldDB" id="A0A1I2H6S9"/>
<organism evidence="2 3">
    <name type="scientific">Paracidovorax wautersii</name>
    <dbReference type="NCBI Taxonomy" id="1177982"/>
    <lineage>
        <taxon>Bacteria</taxon>
        <taxon>Pseudomonadati</taxon>
        <taxon>Pseudomonadota</taxon>
        <taxon>Betaproteobacteria</taxon>
        <taxon>Burkholderiales</taxon>
        <taxon>Comamonadaceae</taxon>
        <taxon>Paracidovorax</taxon>
    </lineage>
</organism>
<gene>
    <name evidence="2" type="ORF">SAMN04489711_11928</name>
</gene>
<accession>A0A1I2H6S9</accession>
<dbReference type="Proteomes" id="UP000199119">
    <property type="component" value="Unassembled WGS sequence"/>
</dbReference>
<sequence>MKRDPAIAIAPPSRSPTFATRFFYLVDVIAKAHEPTASQLEALDSSYESTGNFLCEQPEFAGLLTTVHSHGSRHLGTIVRPRDGGRQGFDVDLIASFETDAFLAYDLPHGPGKLLDQLERCMDRYARAHRLEIKRYSRCITINYEGGMTADIAPVIDSPLQAAPYGDTHGLIPDHEFHQYEPTNPRGYSRYFKEAATISPVYFTEFVIAMESIREAAVEPLPQADEVLGQLLSRLVQLVKLHRNTTFGPPTADADDLAPSSVFLTTLVAEAYKFQAPIPHASPLSLLLDIVVDMPNRFTRAGSDGASRWHLANPAVPHGNLAEDMNSPPKQEAFEKWHRMFEMDLRAIVQSIEQPEGFDQLCKHVEKAFGKRASEAVSEDATKLQESRRSAQTVGIFEPVVTRAAASGAASTSIASSARVIPSRPHTFFGS</sequence>
<dbReference type="EMBL" id="FONX01000019">
    <property type="protein sequence ID" value="SFF24331.1"/>
    <property type="molecule type" value="Genomic_DNA"/>
</dbReference>
<dbReference type="GO" id="GO:0051607">
    <property type="term" value="P:defense response to virus"/>
    <property type="evidence" value="ECO:0007669"/>
    <property type="project" value="UniProtKB-KW"/>
</dbReference>
<protein>
    <recommendedName>
        <fullName evidence="4">Nucleotidyltransferase</fullName>
    </recommendedName>
</protein>
<dbReference type="InterPro" id="IPR006116">
    <property type="entry name" value="NT_2-5OAS_ClassI-CCAase"/>
</dbReference>
<evidence type="ECO:0000313" key="3">
    <source>
        <dbReference type="Proteomes" id="UP000199119"/>
    </source>
</evidence>
<dbReference type="CDD" id="cd05400">
    <property type="entry name" value="NT_2-5OAS_ClassI-CCAase"/>
    <property type="match status" value="1"/>
</dbReference>
<dbReference type="OrthoDB" id="1118920at2"/>
<dbReference type="GO" id="GO:0016779">
    <property type="term" value="F:nucleotidyltransferase activity"/>
    <property type="evidence" value="ECO:0007669"/>
    <property type="project" value="InterPro"/>
</dbReference>
<reference evidence="3" key="1">
    <citation type="submission" date="2016-10" db="EMBL/GenBank/DDBJ databases">
        <authorList>
            <person name="Varghese N."/>
            <person name="Submissions S."/>
        </authorList>
    </citation>
    <scope>NUCLEOTIDE SEQUENCE [LARGE SCALE GENOMIC DNA]</scope>
    <source>
        <strain evidence="3">DSM 27981</strain>
    </source>
</reference>
<name>A0A1I2H6S9_9BURK</name>
<evidence type="ECO:0000313" key="2">
    <source>
        <dbReference type="EMBL" id="SFF24331.1"/>
    </source>
</evidence>
<keyword evidence="3" id="KW-1185">Reference proteome</keyword>